<dbReference type="STRING" id="504486.SAMN05660703_0995"/>
<dbReference type="RefSeq" id="WP_084060276.1">
    <property type="nucleotide sequence ID" value="NZ_FWXO01000001.1"/>
</dbReference>
<dbReference type="EMBL" id="FWXO01000001">
    <property type="protein sequence ID" value="SMC41408.1"/>
    <property type="molecule type" value="Genomic_DNA"/>
</dbReference>
<dbReference type="PIRSF" id="PIRSF034934">
    <property type="entry name" value="AbiF_AbiD"/>
    <property type="match status" value="1"/>
</dbReference>
<dbReference type="Pfam" id="PF07751">
    <property type="entry name" value="Abi_2"/>
    <property type="match status" value="1"/>
</dbReference>
<reference evidence="1 2" key="1">
    <citation type="submission" date="2017-04" db="EMBL/GenBank/DDBJ databases">
        <authorList>
            <person name="Afonso C.L."/>
            <person name="Miller P.J."/>
            <person name="Scott M.A."/>
            <person name="Spackman E."/>
            <person name="Goraichik I."/>
            <person name="Dimitrov K.M."/>
            <person name="Suarez D.L."/>
            <person name="Swayne D.E."/>
        </authorList>
    </citation>
    <scope>NUCLEOTIDE SEQUENCE [LARGE SCALE GENOMIC DNA]</scope>
    <source>
        <strain evidence="1 2">DSM 21164</strain>
    </source>
</reference>
<gene>
    <name evidence="1" type="ORF">SAMN05660703_0995</name>
</gene>
<dbReference type="Proteomes" id="UP000192360">
    <property type="component" value="Unassembled WGS sequence"/>
</dbReference>
<protein>
    <submittedName>
        <fullName evidence="1">Abortive infection bacteriophage resistance protein</fullName>
    </submittedName>
</protein>
<sequence>MPKVPYEKPALTYAGQIQQLQERGLEIINIPRATHLLESISYYRLSGYWYPMLADKSNHQFKANSTFQSAFYLYSFDRELRVLILRELEKIEVSIRAKMIYLLSHEYGAFWYQDANLFKNHINHSKCLGSLEHEYNRSDEEFIDAFAKKYSNPLPPSWMMLEITSFGTLSFLYSNLKPGKVKREIASHFGLNDKTFSSWIHSIVYLRNVCAHHSRLWNRVMSIQPVRPRNIYKTWLKNDGVSNNRTYYILTIILFLMQTINPEHTIVTRFKALLEKYPNVDVFAMGFPENWEEEALWSNINNDI</sequence>
<name>A0A1W1Z0C0_9FLAO</name>
<evidence type="ECO:0000313" key="2">
    <source>
        <dbReference type="Proteomes" id="UP000192360"/>
    </source>
</evidence>
<dbReference type="OrthoDB" id="5363652at2"/>
<dbReference type="AlphaFoldDB" id="A0A1W1Z0C0"/>
<proteinExistence type="predicted"/>
<dbReference type="InterPro" id="IPR011664">
    <property type="entry name" value="Abi_system_AbiD/AbiF-like"/>
</dbReference>
<evidence type="ECO:0000313" key="1">
    <source>
        <dbReference type="EMBL" id="SMC41408.1"/>
    </source>
</evidence>
<dbReference type="InterPro" id="IPR017034">
    <property type="entry name" value="Abi_system_AbiD/AbiF"/>
</dbReference>
<keyword evidence="2" id="KW-1185">Reference proteome</keyword>
<accession>A0A1W1Z0C0</accession>
<organism evidence="1 2">
    <name type="scientific">Cellulophaga tyrosinoxydans</name>
    <dbReference type="NCBI Taxonomy" id="504486"/>
    <lineage>
        <taxon>Bacteria</taxon>
        <taxon>Pseudomonadati</taxon>
        <taxon>Bacteroidota</taxon>
        <taxon>Flavobacteriia</taxon>
        <taxon>Flavobacteriales</taxon>
        <taxon>Flavobacteriaceae</taxon>
        <taxon>Cellulophaga</taxon>
    </lineage>
</organism>